<dbReference type="Pfam" id="PF00394">
    <property type="entry name" value="Cu-oxidase"/>
    <property type="match status" value="1"/>
</dbReference>
<feature type="compositionally biased region" description="Polar residues" evidence="4">
    <location>
        <begin position="269"/>
        <end position="280"/>
    </location>
</feature>
<feature type="compositionally biased region" description="Low complexity" evidence="4">
    <location>
        <begin position="255"/>
        <end position="268"/>
    </location>
</feature>
<keyword evidence="8" id="KW-1185">Reference proteome</keyword>
<evidence type="ECO:0000259" key="6">
    <source>
        <dbReference type="Pfam" id="PF00394"/>
    </source>
</evidence>
<gene>
    <name evidence="7" type="ORF">PanWU01x14_052710</name>
</gene>
<evidence type="ECO:0000256" key="2">
    <source>
        <dbReference type="ARBA" id="ARBA00023002"/>
    </source>
</evidence>
<feature type="chain" id="PRO_5015116217" evidence="5">
    <location>
        <begin position="31"/>
        <end position="280"/>
    </location>
</feature>
<evidence type="ECO:0000256" key="1">
    <source>
        <dbReference type="ARBA" id="ARBA00022723"/>
    </source>
</evidence>
<dbReference type="AlphaFoldDB" id="A0A2P5DL99"/>
<dbReference type="EMBL" id="JXTB01000030">
    <property type="protein sequence ID" value="PON74061.1"/>
    <property type="molecule type" value="Genomic_DNA"/>
</dbReference>
<feature type="signal peptide" evidence="5">
    <location>
        <begin position="1"/>
        <end position="30"/>
    </location>
</feature>
<name>A0A2P5DL99_PARAD</name>
<feature type="region of interest" description="Disordered" evidence="4">
    <location>
        <begin position="250"/>
        <end position="280"/>
    </location>
</feature>
<accession>A0A2P5DL99</accession>
<evidence type="ECO:0000256" key="4">
    <source>
        <dbReference type="SAM" id="MobiDB-lite"/>
    </source>
</evidence>
<organism evidence="7 8">
    <name type="scientific">Parasponia andersonii</name>
    <name type="common">Sponia andersonii</name>
    <dbReference type="NCBI Taxonomy" id="3476"/>
    <lineage>
        <taxon>Eukaryota</taxon>
        <taxon>Viridiplantae</taxon>
        <taxon>Streptophyta</taxon>
        <taxon>Embryophyta</taxon>
        <taxon>Tracheophyta</taxon>
        <taxon>Spermatophyta</taxon>
        <taxon>Magnoliopsida</taxon>
        <taxon>eudicotyledons</taxon>
        <taxon>Gunneridae</taxon>
        <taxon>Pentapetalae</taxon>
        <taxon>rosids</taxon>
        <taxon>fabids</taxon>
        <taxon>Rosales</taxon>
        <taxon>Cannabaceae</taxon>
        <taxon>Parasponia</taxon>
    </lineage>
</organism>
<feature type="domain" description="Plastocyanin-like" evidence="6">
    <location>
        <begin position="99"/>
        <end position="204"/>
    </location>
</feature>
<dbReference type="Gene3D" id="2.60.40.420">
    <property type="entry name" value="Cupredoxins - blue copper proteins"/>
    <property type="match status" value="2"/>
</dbReference>
<dbReference type="InterPro" id="IPR001117">
    <property type="entry name" value="Cu-oxidase_2nd"/>
</dbReference>
<dbReference type="InterPro" id="IPR045087">
    <property type="entry name" value="Cu-oxidase_fam"/>
</dbReference>
<evidence type="ECO:0000256" key="3">
    <source>
        <dbReference type="ARBA" id="ARBA00023008"/>
    </source>
</evidence>
<keyword evidence="5" id="KW-0732">Signal</keyword>
<evidence type="ECO:0000313" key="7">
    <source>
        <dbReference type="EMBL" id="PON74061.1"/>
    </source>
</evidence>
<sequence length="280" mass="30520">MAKNPPSGGLGALIAHSLIVISVFVGAALGENPVVRHYDFNVEYVYGAPDCLEHVLMGINGQFPGPTIAAKAGDTVSVNLTNKLHTDGVVIHWHGIRQSDWWHQSVHEQEVDLSSSPFRWIGEPQSLLINYTGQYNCSLAAHYRKSSLKPCNFKGGEKCAPRILRVQPKRTYRLRIASATALASLNLATVNHKMLVVEADGNYGLTLQNYLPNSASKLLISPPPVTPLWDDYNHSKSFSNKILAANGPKHRQEFTTVGSSSSTTKTRSMATGNGPSTMFP</sequence>
<dbReference type="GO" id="GO:0046872">
    <property type="term" value="F:metal ion binding"/>
    <property type="evidence" value="ECO:0007669"/>
    <property type="project" value="UniProtKB-KW"/>
</dbReference>
<dbReference type="GO" id="GO:0009506">
    <property type="term" value="C:plasmodesma"/>
    <property type="evidence" value="ECO:0007669"/>
    <property type="project" value="TreeGrafter"/>
</dbReference>
<dbReference type="STRING" id="3476.A0A2P5DL99"/>
<dbReference type="SUPFAM" id="SSF49503">
    <property type="entry name" value="Cupredoxins"/>
    <property type="match status" value="2"/>
</dbReference>
<dbReference type="PANTHER" id="PTHR11709:SF394">
    <property type="entry name" value="FI03373P-RELATED"/>
    <property type="match status" value="1"/>
</dbReference>
<proteinExistence type="predicted"/>
<dbReference type="Proteomes" id="UP000237105">
    <property type="component" value="Unassembled WGS sequence"/>
</dbReference>
<dbReference type="GO" id="GO:0016491">
    <property type="term" value="F:oxidoreductase activity"/>
    <property type="evidence" value="ECO:0007669"/>
    <property type="project" value="UniProtKB-KW"/>
</dbReference>
<keyword evidence="1" id="KW-0479">Metal-binding</keyword>
<comment type="caution">
    <text evidence="7">The sequence shown here is derived from an EMBL/GenBank/DDBJ whole genome shotgun (WGS) entry which is preliminary data.</text>
</comment>
<keyword evidence="3" id="KW-0186">Copper</keyword>
<evidence type="ECO:0000313" key="8">
    <source>
        <dbReference type="Proteomes" id="UP000237105"/>
    </source>
</evidence>
<protein>
    <submittedName>
        <fullName evidence="7">Copper-resistance protein</fullName>
    </submittedName>
</protein>
<keyword evidence="2" id="KW-0560">Oxidoreductase</keyword>
<evidence type="ECO:0000256" key="5">
    <source>
        <dbReference type="SAM" id="SignalP"/>
    </source>
</evidence>
<dbReference type="OrthoDB" id="2121828at2759"/>
<dbReference type="InterPro" id="IPR008972">
    <property type="entry name" value="Cupredoxin"/>
</dbReference>
<reference evidence="8" key="1">
    <citation type="submission" date="2016-06" db="EMBL/GenBank/DDBJ databases">
        <title>Parallel loss of symbiosis genes in relatives of nitrogen-fixing non-legume Parasponia.</title>
        <authorList>
            <person name="Van Velzen R."/>
            <person name="Holmer R."/>
            <person name="Bu F."/>
            <person name="Rutten L."/>
            <person name="Van Zeijl A."/>
            <person name="Liu W."/>
            <person name="Santuari L."/>
            <person name="Cao Q."/>
            <person name="Sharma T."/>
            <person name="Shen D."/>
            <person name="Roswanjaya Y."/>
            <person name="Wardhani T."/>
            <person name="Kalhor M.S."/>
            <person name="Jansen J."/>
            <person name="Van den Hoogen J."/>
            <person name="Gungor B."/>
            <person name="Hartog M."/>
            <person name="Hontelez J."/>
            <person name="Verver J."/>
            <person name="Yang W.-C."/>
            <person name="Schijlen E."/>
            <person name="Repin R."/>
            <person name="Schilthuizen M."/>
            <person name="Schranz E."/>
            <person name="Heidstra R."/>
            <person name="Miyata K."/>
            <person name="Fedorova E."/>
            <person name="Kohlen W."/>
            <person name="Bisseling T."/>
            <person name="Smit S."/>
            <person name="Geurts R."/>
        </authorList>
    </citation>
    <scope>NUCLEOTIDE SEQUENCE [LARGE SCALE GENOMIC DNA]</scope>
    <source>
        <strain evidence="8">cv. WU1-14</strain>
    </source>
</reference>
<dbReference type="PANTHER" id="PTHR11709">
    <property type="entry name" value="MULTI-COPPER OXIDASE"/>
    <property type="match status" value="1"/>
</dbReference>